<sequence>MGFRRHVGNGENVTHGEVRNLGVVVRLVVVAVYVLAFFVGGKKSANRDGRARGGHRGGTKRTKGCRHRDGNRFARRVNHLRSNGSLPNQVIQAEFVRGQQFAHLIGGFERVTGRSNRLMRFLRILDFGLVRTGLRGNRRLTVKGNRLRTSGRNGLSRKRNRVGSHVRDVAVLVETLCDSHRVARSETQLATSLLLQRRGRERCRRSTRVGLGLDGGHGRGRYFESLGELSGRRLVKNCRRRGQLPGVIKVAAGGELSVGQLGHLHPERFTLLGHHRCDDIPIRRCGERLAFTFTLDDQAQCW</sequence>
<protein>
    <submittedName>
        <fullName evidence="3">Unannotated protein</fullName>
    </submittedName>
</protein>
<name>A0A6J7DM95_9ZZZZ</name>
<feature type="transmembrane region" description="Helical" evidence="2">
    <location>
        <begin position="20"/>
        <end position="40"/>
    </location>
</feature>
<evidence type="ECO:0000313" key="3">
    <source>
        <dbReference type="EMBL" id="CAB4870578.1"/>
    </source>
</evidence>
<gene>
    <name evidence="3" type="ORF">UFOPK3339_00872</name>
</gene>
<keyword evidence="2" id="KW-1133">Transmembrane helix</keyword>
<feature type="compositionally biased region" description="Basic residues" evidence="1">
    <location>
        <begin position="52"/>
        <end position="66"/>
    </location>
</feature>
<accession>A0A6J7DM95</accession>
<keyword evidence="2" id="KW-0812">Transmembrane</keyword>
<keyword evidence="2" id="KW-0472">Membrane</keyword>
<dbReference type="EMBL" id="CAFBLF010000136">
    <property type="protein sequence ID" value="CAB4870578.1"/>
    <property type="molecule type" value="Genomic_DNA"/>
</dbReference>
<proteinExistence type="predicted"/>
<organism evidence="3">
    <name type="scientific">freshwater metagenome</name>
    <dbReference type="NCBI Taxonomy" id="449393"/>
    <lineage>
        <taxon>unclassified sequences</taxon>
        <taxon>metagenomes</taxon>
        <taxon>ecological metagenomes</taxon>
    </lineage>
</organism>
<dbReference type="AlphaFoldDB" id="A0A6J7DM95"/>
<feature type="region of interest" description="Disordered" evidence="1">
    <location>
        <begin position="45"/>
        <end position="68"/>
    </location>
</feature>
<evidence type="ECO:0000256" key="2">
    <source>
        <dbReference type="SAM" id="Phobius"/>
    </source>
</evidence>
<evidence type="ECO:0000256" key="1">
    <source>
        <dbReference type="SAM" id="MobiDB-lite"/>
    </source>
</evidence>
<reference evidence="3" key="1">
    <citation type="submission" date="2020-05" db="EMBL/GenBank/DDBJ databases">
        <authorList>
            <person name="Chiriac C."/>
            <person name="Salcher M."/>
            <person name="Ghai R."/>
            <person name="Kavagutti S V."/>
        </authorList>
    </citation>
    <scope>NUCLEOTIDE SEQUENCE</scope>
</reference>